<gene>
    <name evidence="3" type="primary">LOC106180440</name>
</gene>
<dbReference type="GeneID" id="106180440"/>
<keyword evidence="1" id="KW-0812">Transmembrane</keyword>
<dbReference type="Pfam" id="PF15860">
    <property type="entry name" value="DUF4728"/>
    <property type="match status" value="1"/>
</dbReference>
<feature type="transmembrane region" description="Helical" evidence="1">
    <location>
        <begin position="85"/>
        <end position="114"/>
    </location>
</feature>
<name>A0A1S3KC91_LINAN</name>
<keyword evidence="1" id="KW-0472">Membrane</keyword>
<accession>A0A1S3KC91</accession>
<keyword evidence="1" id="KW-1133">Transmembrane helix</keyword>
<dbReference type="AlphaFoldDB" id="A0A1S3KC91"/>
<dbReference type="OMA" id="LLPWIVW"/>
<evidence type="ECO:0000256" key="1">
    <source>
        <dbReference type="SAM" id="Phobius"/>
    </source>
</evidence>
<protein>
    <submittedName>
        <fullName evidence="3">Uncharacterized protein LOC106180440</fullName>
    </submittedName>
</protein>
<evidence type="ECO:0000313" key="3">
    <source>
        <dbReference type="RefSeq" id="XP_013419876.1"/>
    </source>
</evidence>
<evidence type="ECO:0000313" key="2">
    <source>
        <dbReference type="Proteomes" id="UP000085678"/>
    </source>
</evidence>
<proteinExistence type="predicted"/>
<reference evidence="3" key="1">
    <citation type="submission" date="2025-08" db="UniProtKB">
        <authorList>
            <consortium name="RefSeq"/>
        </authorList>
    </citation>
    <scope>IDENTIFICATION</scope>
    <source>
        <tissue evidence="3">Gonads</tissue>
    </source>
</reference>
<dbReference type="PANTHER" id="PTHR36694">
    <property type="entry name" value="PASIFLORA 1, ISOFORM A-RELATED"/>
    <property type="match status" value="1"/>
</dbReference>
<keyword evidence="2" id="KW-1185">Reference proteome</keyword>
<organism evidence="2 3">
    <name type="scientific">Lingula anatina</name>
    <name type="common">Brachiopod</name>
    <name type="synonym">Lingula unguis</name>
    <dbReference type="NCBI Taxonomy" id="7574"/>
    <lineage>
        <taxon>Eukaryota</taxon>
        <taxon>Metazoa</taxon>
        <taxon>Spiralia</taxon>
        <taxon>Lophotrochozoa</taxon>
        <taxon>Brachiopoda</taxon>
        <taxon>Linguliformea</taxon>
        <taxon>Lingulata</taxon>
        <taxon>Lingulida</taxon>
        <taxon>Linguloidea</taxon>
        <taxon>Lingulidae</taxon>
        <taxon>Lingula</taxon>
    </lineage>
</organism>
<feature type="transmembrane region" description="Helical" evidence="1">
    <location>
        <begin position="120"/>
        <end position="140"/>
    </location>
</feature>
<dbReference type="RefSeq" id="XP_013419876.1">
    <property type="nucleotide sequence ID" value="XM_013564422.2"/>
</dbReference>
<feature type="transmembrane region" description="Helical" evidence="1">
    <location>
        <begin position="54"/>
        <end position="78"/>
    </location>
</feature>
<feature type="transmembrane region" description="Helical" evidence="1">
    <location>
        <begin position="18"/>
        <end position="42"/>
    </location>
</feature>
<sequence>METCCGCMNLKQGSIASAIWSMIIGTLVLGLYGYLLSVMYQAYDDPSVYGFRFYLYWAEIAVMSLWILFSILLIIGVVKGIRGMFLPWMILTVVFIVLEAINLIQYFLVIALVFTNPITAVAFILAVVIVLVNIYAMVCVSAHYRQLSTVPGSIEMQPHYPGKHAI</sequence>
<dbReference type="PANTHER" id="PTHR36694:SF11">
    <property type="entry name" value="LP21121P-RELATED"/>
    <property type="match status" value="1"/>
</dbReference>
<dbReference type="InterPro" id="IPR031720">
    <property type="entry name" value="DUF4728"/>
</dbReference>
<dbReference type="KEGG" id="lak:106180440"/>
<dbReference type="Proteomes" id="UP000085678">
    <property type="component" value="Unplaced"/>
</dbReference>
<dbReference type="InParanoid" id="A0A1S3KC91"/>